<evidence type="ECO:0000313" key="2">
    <source>
        <dbReference type="EMBL" id="RPA94157.1"/>
    </source>
</evidence>
<organism evidence="2 3">
    <name type="scientific">Choiromyces venosus 120613-1</name>
    <dbReference type="NCBI Taxonomy" id="1336337"/>
    <lineage>
        <taxon>Eukaryota</taxon>
        <taxon>Fungi</taxon>
        <taxon>Dikarya</taxon>
        <taxon>Ascomycota</taxon>
        <taxon>Pezizomycotina</taxon>
        <taxon>Pezizomycetes</taxon>
        <taxon>Pezizales</taxon>
        <taxon>Tuberaceae</taxon>
        <taxon>Choiromyces</taxon>
    </lineage>
</organism>
<evidence type="ECO:0000259" key="1">
    <source>
        <dbReference type="Pfam" id="PF17862"/>
    </source>
</evidence>
<feature type="domain" description="AAA ATPase AAA+ lid" evidence="1">
    <location>
        <begin position="192"/>
        <end position="225"/>
    </location>
</feature>
<protein>
    <recommendedName>
        <fullName evidence="1">AAA ATPase AAA+ lid domain-containing protein</fullName>
    </recommendedName>
</protein>
<dbReference type="STRING" id="1336337.A0A3N4JA25"/>
<dbReference type="OrthoDB" id="5427804at2759"/>
<gene>
    <name evidence="2" type="ORF">L873DRAFT_1793165</name>
</gene>
<name>A0A3N4JA25_9PEZI</name>
<reference evidence="2 3" key="1">
    <citation type="journal article" date="2018" name="Nat. Ecol. Evol.">
        <title>Pezizomycetes genomes reveal the molecular basis of ectomycorrhizal truffle lifestyle.</title>
        <authorList>
            <person name="Murat C."/>
            <person name="Payen T."/>
            <person name="Noel B."/>
            <person name="Kuo A."/>
            <person name="Morin E."/>
            <person name="Chen J."/>
            <person name="Kohler A."/>
            <person name="Krizsan K."/>
            <person name="Balestrini R."/>
            <person name="Da Silva C."/>
            <person name="Montanini B."/>
            <person name="Hainaut M."/>
            <person name="Levati E."/>
            <person name="Barry K.W."/>
            <person name="Belfiori B."/>
            <person name="Cichocki N."/>
            <person name="Clum A."/>
            <person name="Dockter R.B."/>
            <person name="Fauchery L."/>
            <person name="Guy J."/>
            <person name="Iotti M."/>
            <person name="Le Tacon F."/>
            <person name="Lindquist E.A."/>
            <person name="Lipzen A."/>
            <person name="Malagnac F."/>
            <person name="Mello A."/>
            <person name="Molinier V."/>
            <person name="Miyauchi S."/>
            <person name="Poulain J."/>
            <person name="Riccioni C."/>
            <person name="Rubini A."/>
            <person name="Sitrit Y."/>
            <person name="Splivallo R."/>
            <person name="Traeger S."/>
            <person name="Wang M."/>
            <person name="Zifcakova L."/>
            <person name="Wipf D."/>
            <person name="Zambonelli A."/>
            <person name="Paolocci F."/>
            <person name="Nowrousian M."/>
            <person name="Ottonello S."/>
            <person name="Baldrian P."/>
            <person name="Spatafora J.W."/>
            <person name="Henrissat B."/>
            <person name="Nagy L.G."/>
            <person name="Aury J.M."/>
            <person name="Wincker P."/>
            <person name="Grigoriev I.V."/>
            <person name="Bonfante P."/>
            <person name="Martin F.M."/>
        </authorList>
    </citation>
    <scope>NUCLEOTIDE SEQUENCE [LARGE SCALE GENOMIC DNA]</scope>
    <source>
        <strain evidence="2 3">120613-1</strain>
    </source>
</reference>
<dbReference type="Pfam" id="PF17862">
    <property type="entry name" value="AAA_lid_3"/>
    <property type="match status" value="1"/>
</dbReference>
<evidence type="ECO:0000313" key="3">
    <source>
        <dbReference type="Proteomes" id="UP000276215"/>
    </source>
</evidence>
<dbReference type="Gene3D" id="1.10.8.60">
    <property type="match status" value="1"/>
</dbReference>
<dbReference type="Proteomes" id="UP000276215">
    <property type="component" value="Unassembled WGS sequence"/>
</dbReference>
<proteinExistence type="predicted"/>
<keyword evidence="3" id="KW-1185">Reference proteome</keyword>
<accession>A0A3N4JA25</accession>
<dbReference type="AlphaFoldDB" id="A0A3N4JA25"/>
<sequence>MEEVLDTFSVNNITVSLIPGGCTSLIQPLDVSINRPFKDILWDVLEEWLNIIEAEEEQQLAAGECLSGSTIGWRRVLTTWAIGEAWEQFTHERREVIVKAFRVLGISLPISGCEDHEISVKGINKTYLIEGLKDWQQGGHLVGLEEGAAEEEASEEGAEEDLMELNEEEDENDVFYEHNSIDTRFNYSSSYDFDFKKLAKTTPGFVGGDLSALAAEAGAVAMRPTYETLEIPPAATGPLEGAMAAQLGDSANMDMDQVDSPPLSVPVPVPVAPRSGSLSSIQRFLKAYPDRLTEKQLDSLYIQGPVRSYGTVN</sequence>
<dbReference type="InterPro" id="IPR041569">
    <property type="entry name" value="AAA_lid_3"/>
</dbReference>
<dbReference type="EMBL" id="ML120442">
    <property type="protein sequence ID" value="RPA94157.1"/>
    <property type="molecule type" value="Genomic_DNA"/>
</dbReference>